<evidence type="ECO:0000259" key="7">
    <source>
        <dbReference type="PROSITE" id="PS50090"/>
    </source>
</evidence>
<dbReference type="PROSITE" id="PS50090">
    <property type="entry name" value="MYB_LIKE"/>
    <property type="match status" value="2"/>
</dbReference>
<feature type="domain" description="Myb-like" evidence="7">
    <location>
        <begin position="57"/>
        <end position="107"/>
    </location>
</feature>
<dbReference type="Gene3D" id="1.10.10.60">
    <property type="entry name" value="Homeodomain-like"/>
    <property type="match status" value="2"/>
</dbReference>
<protein>
    <submittedName>
        <fullName evidence="9">Uncharacterized protein</fullName>
    </submittedName>
</protein>
<dbReference type="InterPro" id="IPR015495">
    <property type="entry name" value="Myb_TF_plants"/>
</dbReference>
<keyword evidence="2" id="KW-0677">Repeat</keyword>
<dbReference type="AlphaFoldDB" id="A0A067GS08"/>
<keyword evidence="6" id="KW-0539">Nucleus</keyword>
<dbReference type="PaxDb" id="2711-XP_006483851.1"/>
<keyword evidence="10" id="KW-1185">Reference proteome</keyword>
<dbReference type="FunFam" id="1.10.10.60:FF:000353">
    <property type="entry name" value="Transcription factor WER"/>
    <property type="match status" value="1"/>
</dbReference>
<dbReference type="SMART" id="SM00717">
    <property type="entry name" value="SANT"/>
    <property type="match status" value="2"/>
</dbReference>
<evidence type="ECO:0000256" key="2">
    <source>
        <dbReference type="ARBA" id="ARBA00022737"/>
    </source>
</evidence>
<keyword evidence="3" id="KW-0805">Transcription regulation</keyword>
<evidence type="ECO:0000256" key="1">
    <source>
        <dbReference type="ARBA" id="ARBA00004123"/>
    </source>
</evidence>
<comment type="subcellular location">
    <subcellularLocation>
        <location evidence="1">Nucleus</location>
    </subcellularLocation>
</comment>
<dbReference type="eggNOG" id="KOG0048">
    <property type="taxonomic scope" value="Eukaryota"/>
</dbReference>
<dbReference type="PANTHER" id="PTHR47999:SF59">
    <property type="entry name" value="TRANSCRIPTION FACTOR WER-LIKE"/>
    <property type="match status" value="1"/>
</dbReference>
<proteinExistence type="predicted"/>
<feature type="domain" description="HTH myb-type" evidence="8">
    <location>
        <begin position="57"/>
        <end position="111"/>
    </location>
</feature>
<keyword evidence="5" id="KW-0804">Transcription</keyword>
<dbReference type="InterPro" id="IPR001005">
    <property type="entry name" value="SANT/Myb"/>
</dbReference>
<evidence type="ECO:0000256" key="4">
    <source>
        <dbReference type="ARBA" id="ARBA00023125"/>
    </source>
</evidence>
<evidence type="ECO:0000313" key="9">
    <source>
        <dbReference type="EMBL" id="KDO82424.1"/>
    </source>
</evidence>
<dbReference type="CDD" id="cd00167">
    <property type="entry name" value="SANT"/>
    <property type="match status" value="2"/>
</dbReference>
<feature type="domain" description="Myb-like" evidence="7">
    <location>
        <begin position="4"/>
        <end position="56"/>
    </location>
</feature>
<dbReference type="InterPro" id="IPR017930">
    <property type="entry name" value="Myb_dom"/>
</dbReference>
<dbReference type="GO" id="GO:0090558">
    <property type="term" value="P:plant epidermis development"/>
    <property type="evidence" value="ECO:0007669"/>
    <property type="project" value="UniProtKB-ARBA"/>
</dbReference>
<evidence type="ECO:0000313" key="10">
    <source>
        <dbReference type="Proteomes" id="UP000027120"/>
    </source>
</evidence>
<dbReference type="PANTHER" id="PTHR47999">
    <property type="entry name" value="TRANSCRIPTION FACTOR MYB8-RELATED-RELATED"/>
    <property type="match status" value="1"/>
</dbReference>
<dbReference type="Pfam" id="PF00249">
    <property type="entry name" value="Myb_DNA-binding"/>
    <property type="match status" value="2"/>
</dbReference>
<dbReference type="GO" id="GO:0030154">
    <property type="term" value="P:cell differentiation"/>
    <property type="evidence" value="ECO:0000318"/>
    <property type="project" value="GO_Central"/>
</dbReference>
<dbReference type="SMR" id="A0A067GS08"/>
<evidence type="ECO:0000259" key="8">
    <source>
        <dbReference type="PROSITE" id="PS51294"/>
    </source>
</evidence>
<accession>A0A067GS08</accession>
<dbReference type="Proteomes" id="UP000027120">
    <property type="component" value="Unassembled WGS sequence"/>
</dbReference>
<keyword evidence="4" id="KW-0238">DNA-binding</keyword>
<name>A0A067GS08_CITSI</name>
<dbReference type="GO" id="GO:0048731">
    <property type="term" value="P:system development"/>
    <property type="evidence" value="ECO:0007669"/>
    <property type="project" value="UniProtKB-ARBA"/>
</dbReference>
<reference evidence="9 10" key="1">
    <citation type="submission" date="2014-04" db="EMBL/GenBank/DDBJ databases">
        <authorList>
            <consortium name="International Citrus Genome Consortium"/>
            <person name="Gmitter F."/>
            <person name="Chen C."/>
            <person name="Farmerie W."/>
            <person name="Harkins T."/>
            <person name="Desany B."/>
            <person name="Mohiuddin M."/>
            <person name="Kodira C."/>
            <person name="Borodovsky M."/>
            <person name="Lomsadze A."/>
            <person name="Burns P."/>
            <person name="Jenkins J."/>
            <person name="Prochnik S."/>
            <person name="Shu S."/>
            <person name="Chapman J."/>
            <person name="Pitluck S."/>
            <person name="Schmutz J."/>
            <person name="Rokhsar D."/>
        </authorList>
    </citation>
    <scope>NUCLEOTIDE SEQUENCE</scope>
</reference>
<evidence type="ECO:0000256" key="5">
    <source>
        <dbReference type="ARBA" id="ARBA00023163"/>
    </source>
</evidence>
<dbReference type="InterPro" id="IPR009057">
    <property type="entry name" value="Homeodomain-like_sf"/>
</dbReference>
<sequence length="217" mass="25368">MKAENEYKKGLWTQEEDRILLEYIRVHGRGQWNRIHKVTGLKRCGKSCRLRWLNYLSPNVKHGEFTEEEENLIIRLHNLLGNRWSLIAGRVPGRTDNQVKNHWNTHLCKKLGINKKQKKKFVSSSKTQAQTQSSRIIKDDNGLTHDNLNFEHLQDSEMALDQEPGDRKKSNEEAESINHHCNESLLLPTEDDFLNLCSPILLEFLEGQPLDLIWHNN</sequence>
<feature type="domain" description="HTH myb-type" evidence="8">
    <location>
        <begin position="8"/>
        <end position="56"/>
    </location>
</feature>
<dbReference type="GO" id="GO:0005634">
    <property type="term" value="C:nucleus"/>
    <property type="evidence" value="ECO:0000318"/>
    <property type="project" value="GO_Central"/>
</dbReference>
<dbReference type="PROSITE" id="PS51294">
    <property type="entry name" value="HTH_MYB"/>
    <property type="match status" value="2"/>
</dbReference>
<dbReference type="FunFam" id="1.10.10.60:FF:000001">
    <property type="entry name" value="MYB-related transcription factor"/>
    <property type="match status" value="1"/>
</dbReference>
<evidence type="ECO:0000256" key="3">
    <source>
        <dbReference type="ARBA" id="ARBA00023015"/>
    </source>
</evidence>
<dbReference type="GO" id="GO:0006355">
    <property type="term" value="P:regulation of DNA-templated transcription"/>
    <property type="evidence" value="ECO:0000318"/>
    <property type="project" value="GO_Central"/>
</dbReference>
<dbReference type="EMBL" id="KK784875">
    <property type="protein sequence ID" value="KDO82424.1"/>
    <property type="molecule type" value="Genomic_DNA"/>
</dbReference>
<evidence type="ECO:0000256" key="6">
    <source>
        <dbReference type="ARBA" id="ARBA00023242"/>
    </source>
</evidence>
<organism evidence="9 10">
    <name type="scientific">Citrus sinensis</name>
    <name type="common">Sweet orange</name>
    <name type="synonym">Citrus aurantium var. sinensis</name>
    <dbReference type="NCBI Taxonomy" id="2711"/>
    <lineage>
        <taxon>Eukaryota</taxon>
        <taxon>Viridiplantae</taxon>
        <taxon>Streptophyta</taxon>
        <taxon>Embryophyta</taxon>
        <taxon>Tracheophyta</taxon>
        <taxon>Spermatophyta</taxon>
        <taxon>Magnoliopsida</taxon>
        <taxon>eudicotyledons</taxon>
        <taxon>Gunneridae</taxon>
        <taxon>Pentapetalae</taxon>
        <taxon>rosids</taxon>
        <taxon>malvids</taxon>
        <taxon>Sapindales</taxon>
        <taxon>Rutaceae</taxon>
        <taxon>Aurantioideae</taxon>
        <taxon>Citrus</taxon>
    </lineage>
</organism>
<dbReference type="SUPFAM" id="SSF46689">
    <property type="entry name" value="Homeodomain-like"/>
    <property type="match status" value="1"/>
</dbReference>
<gene>
    <name evidence="9" type="ORF">CISIN_1g047269mg</name>
</gene>
<dbReference type="GO" id="GO:0000976">
    <property type="term" value="F:transcription cis-regulatory region binding"/>
    <property type="evidence" value="ECO:0000318"/>
    <property type="project" value="GO_Central"/>
</dbReference>